<evidence type="ECO:0008006" key="3">
    <source>
        <dbReference type="Google" id="ProtNLM"/>
    </source>
</evidence>
<dbReference type="EMBL" id="JBHUEA010000033">
    <property type="protein sequence ID" value="MFD1722931.1"/>
    <property type="molecule type" value="Genomic_DNA"/>
</dbReference>
<organism evidence="1 2">
    <name type="scientific">Amnibacterium endophyticum</name>
    <dbReference type="NCBI Taxonomy" id="2109337"/>
    <lineage>
        <taxon>Bacteria</taxon>
        <taxon>Bacillati</taxon>
        <taxon>Actinomycetota</taxon>
        <taxon>Actinomycetes</taxon>
        <taxon>Micrococcales</taxon>
        <taxon>Microbacteriaceae</taxon>
        <taxon>Amnibacterium</taxon>
    </lineage>
</organism>
<keyword evidence="2" id="KW-1185">Reference proteome</keyword>
<evidence type="ECO:0000313" key="1">
    <source>
        <dbReference type="EMBL" id="MFD1722931.1"/>
    </source>
</evidence>
<sequence>MDVPEPAEQSELLLSVLARRTDGSTVRFGTKWVRNAADSPIVFAWDSAAVKQKNHEDAPSAITRDEGTVRVLFPRSWVDALIDADELPGEAIVTVDGDDESAVALDLEKD</sequence>
<reference evidence="2" key="1">
    <citation type="journal article" date="2019" name="Int. J. Syst. Evol. Microbiol.">
        <title>The Global Catalogue of Microorganisms (GCM) 10K type strain sequencing project: providing services to taxonomists for standard genome sequencing and annotation.</title>
        <authorList>
            <consortium name="The Broad Institute Genomics Platform"/>
            <consortium name="The Broad Institute Genome Sequencing Center for Infectious Disease"/>
            <person name="Wu L."/>
            <person name="Ma J."/>
        </authorList>
    </citation>
    <scope>NUCLEOTIDE SEQUENCE [LARGE SCALE GENOMIC DNA]</scope>
    <source>
        <strain evidence="2">CGMCC 1.12471</strain>
    </source>
</reference>
<gene>
    <name evidence="1" type="ORF">ACFSBI_15375</name>
</gene>
<dbReference type="RefSeq" id="WP_377936469.1">
    <property type="nucleotide sequence ID" value="NZ_JBHUEA010000033.1"/>
</dbReference>
<evidence type="ECO:0000313" key="2">
    <source>
        <dbReference type="Proteomes" id="UP001597347"/>
    </source>
</evidence>
<dbReference type="Proteomes" id="UP001597347">
    <property type="component" value="Unassembled WGS sequence"/>
</dbReference>
<name>A0ABW4LHM0_9MICO</name>
<proteinExistence type="predicted"/>
<comment type="caution">
    <text evidence="1">The sequence shown here is derived from an EMBL/GenBank/DDBJ whole genome shotgun (WGS) entry which is preliminary data.</text>
</comment>
<accession>A0ABW4LHM0</accession>
<protein>
    <recommendedName>
        <fullName evidence="3">DUF2750 domain-containing protein</fullName>
    </recommendedName>
</protein>